<dbReference type="InterPro" id="IPR038610">
    <property type="entry name" value="FliK-like_C_sf"/>
</dbReference>
<gene>
    <name evidence="3" type="ORF">GCM10009867_18580</name>
</gene>
<feature type="region of interest" description="Disordered" evidence="1">
    <location>
        <begin position="487"/>
        <end position="552"/>
    </location>
</feature>
<feature type="compositionally biased region" description="Low complexity" evidence="1">
    <location>
        <begin position="233"/>
        <end position="277"/>
    </location>
</feature>
<feature type="compositionally biased region" description="Basic and acidic residues" evidence="1">
    <location>
        <begin position="55"/>
        <end position="91"/>
    </location>
</feature>
<reference evidence="4" key="1">
    <citation type="journal article" date="2019" name="Int. J. Syst. Evol. Microbiol.">
        <title>The Global Catalogue of Microorganisms (GCM) 10K type strain sequencing project: providing services to taxonomists for standard genome sequencing and annotation.</title>
        <authorList>
            <consortium name="The Broad Institute Genomics Platform"/>
            <consortium name="The Broad Institute Genome Sequencing Center for Infectious Disease"/>
            <person name="Wu L."/>
            <person name="Ma J."/>
        </authorList>
    </citation>
    <scope>NUCLEOTIDE SEQUENCE [LARGE SCALE GENOMIC DNA]</scope>
    <source>
        <strain evidence="4">JCM 16378</strain>
    </source>
</reference>
<feature type="compositionally biased region" description="Polar residues" evidence="1">
    <location>
        <begin position="39"/>
        <end position="50"/>
    </location>
</feature>
<dbReference type="CDD" id="cd17470">
    <property type="entry name" value="T3SS_Flik_C"/>
    <property type="match status" value="1"/>
</dbReference>
<keyword evidence="4" id="KW-1185">Reference proteome</keyword>
<dbReference type="Gene3D" id="3.30.750.140">
    <property type="match status" value="1"/>
</dbReference>
<organism evidence="3 4">
    <name type="scientific">Pedococcus aerophilus</name>
    <dbReference type="NCBI Taxonomy" id="436356"/>
    <lineage>
        <taxon>Bacteria</taxon>
        <taxon>Bacillati</taxon>
        <taxon>Actinomycetota</taxon>
        <taxon>Actinomycetes</taxon>
        <taxon>Micrococcales</taxon>
        <taxon>Intrasporangiaceae</taxon>
        <taxon>Pedococcus</taxon>
    </lineage>
</organism>
<accession>A0ABP6H2H2</accession>
<evidence type="ECO:0000259" key="2">
    <source>
        <dbReference type="Pfam" id="PF02120"/>
    </source>
</evidence>
<dbReference type="InterPro" id="IPR021136">
    <property type="entry name" value="Flagellar_hook_control-like_C"/>
</dbReference>
<protein>
    <recommendedName>
        <fullName evidence="2">Flagellar hook-length control protein-like C-terminal domain-containing protein</fullName>
    </recommendedName>
</protein>
<feature type="domain" description="Flagellar hook-length control protein-like C-terminal" evidence="2">
    <location>
        <begin position="422"/>
        <end position="496"/>
    </location>
</feature>
<feature type="compositionally biased region" description="Polar residues" evidence="1">
    <location>
        <begin position="213"/>
        <end position="227"/>
    </location>
</feature>
<dbReference type="EMBL" id="BAAARN010000001">
    <property type="protein sequence ID" value="GAA2735683.1"/>
    <property type="molecule type" value="Genomic_DNA"/>
</dbReference>
<feature type="compositionally biased region" description="Low complexity" evidence="1">
    <location>
        <begin position="9"/>
        <end position="19"/>
    </location>
</feature>
<feature type="compositionally biased region" description="Low complexity" evidence="1">
    <location>
        <begin position="125"/>
        <end position="196"/>
    </location>
</feature>
<feature type="compositionally biased region" description="Gly residues" evidence="1">
    <location>
        <begin position="278"/>
        <end position="296"/>
    </location>
</feature>
<dbReference type="Proteomes" id="UP001501326">
    <property type="component" value="Unassembled WGS sequence"/>
</dbReference>
<name>A0ABP6H2H2_9MICO</name>
<evidence type="ECO:0000313" key="4">
    <source>
        <dbReference type="Proteomes" id="UP001501326"/>
    </source>
</evidence>
<evidence type="ECO:0000313" key="3">
    <source>
        <dbReference type="EMBL" id="GAA2735683.1"/>
    </source>
</evidence>
<comment type="caution">
    <text evidence="3">The sequence shown here is derived from an EMBL/GenBank/DDBJ whole genome shotgun (WGS) entry which is preliminary data.</text>
</comment>
<sequence length="552" mass="52954">MSRVDVTIPAPAAVAPAKPGGRSAASDDGASFEVAIRSQLDSGRPGQTRSTHPRPVHERPVHERPVHERQVHERSDPADPRDRSAVSERSQRPVVDTVFERPDRPSGKDSTEVAPASQPSSGSEPQPVQQPAAQVASSAASAATVPAASGAVPAGPTTSPAGGSGAAAPGVDGVSSSAGSVTAASAAPATVVAPATQAEGSAATDVGHAAATPTDSVGTTAVSTPAGTSGAPGSAVGTQAVGQAAGQAAASSTSTSQPTTEGTTTGPSTTPTATAGSGQAGADGTGAGQTGSGQGDGALVPTLVHGRPPALGGAGARAGLGTDAAGATAPAGTDGLTAVTTSVDATTVGSIPVTAVATSPVLAPASAVPTGVDLAAAATVPTAPTTGTASAVPVTTAPLANPVVPLPPQTQVLNAMSPMFTAPDGTHQVTVHLEPENLGKVRVQLTLSGGEVALHLVAADAATRETLRQGLPELRAQLEQTGLRTAGMDVQSGSPDLFGQAGAGSGTGAGSGAAPRAGHGAIPGHRGADTGPATPNPTSRSLPSDVALDVRM</sequence>
<proteinExistence type="predicted"/>
<feature type="compositionally biased region" description="Gly residues" evidence="1">
    <location>
        <begin position="501"/>
        <end position="511"/>
    </location>
</feature>
<feature type="region of interest" description="Disordered" evidence="1">
    <location>
        <begin position="1"/>
        <end position="317"/>
    </location>
</feature>
<feature type="compositionally biased region" description="Basic and acidic residues" evidence="1">
    <location>
        <begin position="98"/>
        <end position="111"/>
    </location>
</feature>
<dbReference type="RefSeq" id="WP_344192421.1">
    <property type="nucleotide sequence ID" value="NZ_BAAARN010000001.1"/>
</dbReference>
<dbReference type="Pfam" id="PF02120">
    <property type="entry name" value="Flg_hook"/>
    <property type="match status" value="1"/>
</dbReference>
<evidence type="ECO:0000256" key="1">
    <source>
        <dbReference type="SAM" id="MobiDB-lite"/>
    </source>
</evidence>